<gene>
    <name evidence="1" type="ORF">SAMN06265795_102234</name>
</gene>
<keyword evidence="2" id="KW-1185">Reference proteome</keyword>
<dbReference type="Proteomes" id="UP000198284">
    <property type="component" value="Unassembled WGS sequence"/>
</dbReference>
<reference evidence="1 2" key="1">
    <citation type="submission" date="2017-06" db="EMBL/GenBank/DDBJ databases">
        <authorList>
            <person name="Kim H.J."/>
            <person name="Triplett B.A."/>
        </authorList>
    </citation>
    <scope>NUCLEOTIDE SEQUENCE [LARGE SCALE GENOMIC DNA]</scope>
    <source>
        <strain evidence="1 2">U15</strain>
    </source>
</reference>
<dbReference type="AlphaFoldDB" id="A0A239DK48"/>
<accession>A0A239DK48</accession>
<evidence type="ECO:0000313" key="1">
    <source>
        <dbReference type="EMBL" id="SNS32816.1"/>
    </source>
</evidence>
<protein>
    <submittedName>
        <fullName evidence="1">Uncharacterized protein</fullName>
    </submittedName>
</protein>
<dbReference type="EMBL" id="FZOT01000002">
    <property type="protein sequence ID" value="SNS32816.1"/>
    <property type="molecule type" value="Genomic_DNA"/>
</dbReference>
<proteinExistence type="predicted"/>
<evidence type="ECO:0000313" key="2">
    <source>
        <dbReference type="Proteomes" id="UP000198284"/>
    </source>
</evidence>
<name>A0A239DK48_9BURK</name>
<sequence>MHRELPDIAARSAFKPFQDRQAINGLALTDNLLKVGILYALPYARHLTNGPWRRGYNASGMIDGGNLSGTMRDESG</sequence>
<organism evidence="1 2">
    <name type="scientific">Noviherbaspirillum humi</name>
    <dbReference type="NCBI Taxonomy" id="1688639"/>
    <lineage>
        <taxon>Bacteria</taxon>
        <taxon>Pseudomonadati</taxon>
        <taxon>Pseudomonadota</taxon>
        <taxon>Betaproteobacteria</taxon>
        <taxon>Burkholderiales</taxon>
        <taxon>Oxalobacteraceae</taxon>
        <taxon>Noviherbaspirillum</taxon>
    </lineage>
</organism>